<feature type="domain" description="Pvc16 N-terminal" evidence="1">
    <location>
        <begin position="29"/>
        <end position="192"/>
    </location>
</feature>
<proteinExistence type="predicted"/>
<sequence>MIMSNLSVISDLDRTLEQLFLVEFGNPLTFDLSFALPNRDFRPLSQTRSTLNCYLYQINEDRELRNVEPILRRNADGSVDKIPAPVRVNLSYCITAWSPAQPTPGGGPELDEHTLLSLALQALLKYPLLLAPLLQGSLAGQEPLPYTTAILPDTSKATSDFWTAIGGELRPSLEYKVTVALPYQQPTSGPIITTMGLDLSGDQTLYSIGGSIWDSNTPPNPVASAWVRLSQTGQTYTSDENGRFLIERISSGNYTLTVRAVGFQEGSLAINVPAQSGNYDIHLQTL</sequence>
<dbReference type="AlphaFoldDB" id="A0A8J3MWX8"/>
<dbReference type="InterPro" id="IPR013784">
    <property type="entry name" value="Carb-bd-like_fold"/>
</dbReference>
<comment type="caution">
    <text evidence="2">The sequence shown here is derived from an EMBL/GenBank/DDBJ whole genome shotgun (WGS) entry which is preliminary data.</text>
</comment>
<organism evidence="2 3">
    <name type="scientific">Reticulibacter mediterranei</name>
    <dbReference type="NCBI Taxonomy" id="2778369"/>
    <lineage>
        <taxon>Bacteria</taxon>
        <taxon>Bacillati</taxon>
        <taxon>Chloroflexota</taxon>
        <taxon>Ktedonobacteria</taxon>
        <taxon>Ktedonobacterales</taxon>
        <taxon>Reticulibacteraceae</taxon>
        <taxon>Reticulibacter</taxon>
    </lineage>
</organism>
<dbReference type="Pfam" id="PF13620">
    <property type="entry name" value="CarboxypepD_reg"/>
    <property type="match status" value="1"/>
</dbReference>
<protein>
    <recommendedName>
        <fullName evidence="1">Pvc16 N-terminal domain-containing protein</fullName>
    </recommendedName>
</protein>
<keyword evidence="3" id="KW-1185">Reference proteome</keyword>
<dbReference type="Pfam" id="PF14065">
    <property type="entry name" value="Pvc16_N"/>
    <property type="match status" value="1"/>
</dbReference>
<dbReference type="EMBL" id="BNJK01000001">
    <property type="protein sequence ID" value="GHO90339.1"/>
    <property type="molecule type" value="Genomic_DNA"/>
</dbReference>
<name>A0A8J3MWX8_9CHLR</name>
<evidence type="ECO:0000313" key="3">
    <source>
        <dbReference type="Proteomes" id="UP000597444"/>
    </source>
</evidence>
<accession>A0A8J3MWX8</accession>
<dbReference type="InterPro" id="IPR025351">
    <property type="entry name" value="Pvc16_N"/>
</dbReference>
<gene>
    <name evidence="2" type="ORF">KSF_003870</name>
</gene>
<evidence type="ECO:0000259" key="1">
    <source>
        <dbReference type="Pfam" id="PF14065"/>
    </source>
</evidence>
<dbReference type="GO" id="GO:0030246">
    <property type="term" value="F:carbohydrate binding"/>
    <property type="evidence" value="ECO:0007669"/>
    <property type="project" value="InterPro"/>
</dbReference>
<evidence type="ECO:0000313" key="2">
    <source>
        <dbReference type="EMBL" id="GHO90339.1"/>
    </source>
</evidence>
<dbReference type="Gene3D" id="2.60.40.1120">
    <property type="entry name" value="Carboxypeptidase-like, regulatory domain"/>
    <property type="match status" value="1"/>
</dbReference>
<dbReference type="SUPFAM" id="SSF49452">
    <property type="entry name" value="Starch-binding domain-like"/>
    <property type="match status" value="1"/>
</dbReference>
<dbReference type="Proteomes" id="UP000597444">
    <property type="component" value="Unassembled WGS sequence"/>
</dbReference>
<reference evidence="2" key="1">
    <citation type="submission" date="2020-10" db="EMBL/GenBank/DDBJ databases">
        <title>Taxonomic study of unclassified bacteria belonging to the class Ktedonobacteria.</title>
        <authorList>
            <person name="Yabe S."/>
            <person name="Wang C.M."/>
            <person name="Zheng Y."/>
            <person name="Sakai Y."/>
            <person name="Cavaletti L."/>
            <person name="Monciardini P."/>
            <person name="Donadio S."/>
        </authorList>
    </citation>
    <scope>NUCLEOTIDE SEQUENCE</scope>
    <source>
        <strain evidence="2">ID150040</strain>
    </source>
</reference>